<dbReference type="AlphaFoldDB" id="A0A1H6FCM3"/>
<dbReference type="EC" id="2.6.1.9" evidence="11"/>
<sequence length="357" mass="39860">MLKPEQLFRAEIRDLSAYHVQDAADYIKLDAMENPYTWDDEQKQLWLETLAEVSVNRYPDPGAEQLKAELRRTMQVPDNSAIILGNGSDELIQMLALAIAGAGHKLLTPEPGFVMYRLLAQIAGMEYVSLPLQNSNFDLDKAAMLAAIKKHQPALVFLAYPNNPTGNLFERSTVEAIIQATPGLVVVDEAYCAFAQDSFMADLEKYPNLLVMRTVSKIGLAGLRVGMLAGDTQWLNELEKVRLPYNLNVLSQASAIFALQHYERLTEQTQKICKDREALFQALKAMPPVQVWPSQANFILFRVPDAPALFASLKQQGILIKNLHGSHSLLENCLRVTVGKPDENRLFLDALRKGLGI</sequence>
<dbReference type="PANTHER" id="PTHR42885:SF2">
    <property type="entry name" value="HISTIDINOL-PHOSPHATE AMINOTRANSFERASE"/>
    <property type="match status" value="1"/>
</dbReference>
<evidence type="ECO:0000256" key="11">
    <source>
        <dbReference type="HAMAP-Rule" id="MF_01023"/>
    </source>
</evidence>
<dbReference type="Gene3D" id="3.90.1150.10">
    <property type="entry name" value="Aspartate Aminotransferase, domain 1"/>
    <property type="match status" value="1"/>
</dbReference>
<evidence type="ECO:0000256" key="7">
    <source>
        <dbReference type="ARBA" id="ARBA00022679"/>
    </source>
</evidence>
<evidence type="ECO:0000256" key="9">
    <source>
        <dbReference type="ARBA" id="ARBA00023102"/>
    </source>
</evidence>
<evidence type="ECO:0000256" key="2">
    <source>
        <dbReference type="ARBA" id="ARBA00005011"/>
    </source>
</evidence>
<evidence type="ECO:0000256" key="10">
    <source>
        <dbReference type="ARBA" id="ARBA00047481"/>
    </source>
</evidence>
<dbReference type="HAMAP" id="MF_01023">
    <property type="entry name" value="HisC_aminotrans_2"/>
    <property type="match status" value="1"/>
</dbReference>
<reference evidence="13 14" key="1">
    <citation type="submission" date="2016-10" db="EMBL/GenBank/DDBJ databases">
        <authorList>
            <person name="de Groot N.N."/>
        </authorList>
    </citation>
    <scope>NUCLEOTIDE SEQUENCE [LARGE SCALE GENOMIC DNA]</scope>
    <source>
        <strain evidence="13">MBHS1</strain>
    </source>
</reference>
<feature type="domain" description="Aminotransferase class I/classII large" evidence="12">
    <location>
        <begin position="25"/>
        <end position="351"/>
    </location>
</feature>
<dbReference type="GO" id="GO:0004400">
    <property type="term" value="F:histidinol-phosphate transaminase activity"/>
    <property type="evidence" value="ECO:0007669"/>
    <property type="project" value="UniProtKB-UniRule"/>
</dbReference>
<dbReference type="InterPro" id="IPR015421">
    <property type="entry name" value="PyrdxlP-dep_Trfase_major"/>
</dbReference>
<keyword evidence="5 11" id="KW-0032">Aminotransferase</keyword>
<dbReference type="InterPro" id="IPR015422">
    <property type="entry name" value="PyrdxlP-dep_Trfase_small"/>
</dbReference>
<evidence type="ECO:0000256" key="6">
    <source>
        <dbReference type="ARBA" id="ARBA00022605"/>
    </source>
</evidence>
<evidence type="ECO:0000313" key="13">
    <source>
        <dbReference type="EMBL" id="SEH06906.1"/>
    </source>
</evidence>
<evidence type="ECO:0000256" key="1">
    <source>
        <dbReference type="ARBA" id="ARBA00001933"/>
    </source>
</evidence>
<dbReference type="PANTHER" id="PTHR42885">
    <property type="entry name" value="HISTIDINOL-PHOSPHATE AMINOTRANSFERASE-RELATED"/>
    <property type="match status" value="1"/>
</dbReference>
<keyword evidence="7 11" id="KW-0808">Transferase</keyword>
<keyword evidence="8 11" id="KW-0663">Pyridoxal phosphate</keyword>
<comment type="pathway">
    <text evidence="2 11">Amino-acid biosynthesis; L-histidine biosynthesis; L-histidine from 5-phospho-alpha-D-ribose 1-diphosphate: step 7/9.</text>
</comment>
<keyword evidence="14" id="KW-1185">Reference proteome</keyword>
<evidence type="ECO:0000259" key="12">
    <source>
        <dbReference type="Pfam" id="PF00155"/>
    </source>
</evidence>
<dbReference type="NCBIfam" id="TIGR01141">
    <property type="entry name" value="hisC"/>
    <property type="match status" value="1"/>
</dbReference>
<organism evidence="13 14">
    <name type="scientific">Candidatus Venteria ishoeyi</name>
    <dbReference type="NCBI Taxonomy" id="1899563"/>
    <lineage>
        <taxon>Bacteria</taxon>
        <taxon>Pseudomonadati</taxon>
        <taxon>Pseudomonadota</taxon>
        <taxon>Gammaproteobacteria</taxon>
        <taxon>Thiotrichales</taxon>
        <taxon>Thiotrichaceae</taxon>
        <taxon>Venteria</taxon>
    </lineage>
</organism>
<dbReference type="UniPathway" id="UPA00031">
    <property type="reaction ID" value="UER00012"/>
</dbReference>
<comment type="similarity">
    <text evidence="3 11">Belongs to the class-II pyridoxal-phosphate-dependent aminotransferase family. Histidinol-phosphate aminotransferase subfamily.</text>
</comment>
<name>A0A1H6FCM3_9GAMM</name>
<dbReference type="InterPro" id="IPR005861">
    <property type="entry name" value="HisP_aminotrans"/>
</dbReference>
<dbReference type="GO" id="GO:0030170">
    <property type="term" value="F:pyridoxal phosphate binding"/>
    <property type="evidence" value="ECO:0007669"/>
    <property type="project" value="InterPro"/>
</dbReference>
<dbReference type="OrthoDB" id="9809616at2"/>
<dbReference type="CDD" id="cd00609">
    <property type="entry name" value="AAT_like"/>
    <property type="match status" value="1"/>
</dbReference>
<dbReference type="InterPro" id="IPR004839">
    <property type="entry name" value="Aminotransferase_I/II_large"/>
</dbReference>
<keyword evidence="6 11" id="KW-0028">Amino-acid biosynthesis</keyword>
<comment type="catalytic activity">
    <reaction evidence="10 11">
        <text>L-histidinol phosphate + 2-oxoglutarate = 3-(imidazol-4-yl)-2-oxopropyl phosphate + L-glutamate</text>
        <dbReference type="Rhea" id="RHEA:23744"/>
        <dbReference type="ChEBI" id="CHEBI:16810"/>
        <dbReference type="ChEBI" id="CHEBI:29985"/>
        <dbReference type="ChEBI" id="CHEBI:57766"/>
        <dbReference type="ChEBI" id="CHEBI:57980"/>
        <dbReference type="EC" id="2.6.1.9"/>
    </reaction>
</comment>
<evidence type="ECO:0000313" key="14">
    <source>
        <dbReference type="Proteomes" id="UP000236724"/>
    </source>
</evidence>
<accession>A0A1H6FCM3</accession>
<dbReference type="Gene3D" id="3.40.640.10">
    <property type="entry name" value="Type I PLP-dependent aspartate aminotransferase-like (Major domain)"/>
    <property type="match status" value="1"/>
</dbReference>
<dbReference type="Pfam" id="PF00155">
    <property type="entry name" value="Aminotran_1_2"/>
    <property type="match status" value="1"/>
</dbReference>
<evidence type="ECO:0000256" key="4">
    <source>
        <dbReference type="ARBA" id="ARBA00011738"/>
    </source>
</evidence>
<dbReference type="EMBL" id="FMSV02000511">
    <property type="protein sequence ID" value="SEH06906.1"/>
    <property type="molecule type" value="Genomic_DNA"/>
</dbReference>
<evidence type="ECO:0000256" key="8">
    <source>
        <dbReference type="ARBA" id="ARBA00022898"/>
    </source>
</evidence>
<dbReference type="Proteomes" id="UP000236724">
    <property type="component" value="Unassembled WGS sequence"/>
</dbReference>
<comment type="subunit">
    <text evidence="4 11">Homodimer.</text>
</comment>
<evidence type="ECO:0000256" key="3">
    <source>
        <dbReference type="ARBA" id="ARBA00007970"/>
    </source>
</evidence>
<protein>
    <recommendedName>
        <fullName evidence="11">Histidinol-phosphate aminotransferase</fullName>
        <ecNumber evidence="11">2.6.1.9</ecNumber>
    </recommendedName>
    <alternativeName>
        <fullName evidence="11">Imidazole acetol-phosphate transaminase</fullName>
    </alternativeName>
</protein>
<evidence type="ECO:0000256" key="5">
    <source>
        <dbReference type="ARBA" id="ARBA00022576"/>
    </source>
</evidence>
<comment type="cofactor">
    <cofactor evidence="1 11">
        <name>pyridoxal 5'-phosphate</name>
        <dbReference type="ChEBI" id="CHEBI:597326"/>
    </cofactor>
</comment>
<feature type="modified residue" description="N6-(pyridoxal phosphate)lysine" evidence="11">
    <location>
        <position position="217"/>
    </location>
</feature>
<gene>
    <name evidence="13" type="primary">hisC2_1</name>
    <name evidence="11" type="synonym">hisC</name>
    <name evidence="13" type="ORF">MBHS_02772</name>
</gene>
<dbReference type="InterPro" id="IPR015424">
    <property type="entry name" value="PyrdxlP-dep_Trfase"/>
</dbReference>
<proteinExistence type="inferred from homology"/>
<dbReference type="SUPFAM" id="SSF53383">
    <property type="entry name" value="PLP-dependent transferases"/>
    <property type="match status" value="1"/>
</dbReference>
<dbReference type="GO" id="GO:0000105">
    <property type="term" value="P:L-histidine biosynthetic process"/>
    <property type="evidence" value="ECO:0007669"/>
    <property type="project" value="UniProtKB-UniRule"/>
</dbReference>
<dbReference type="RefSeq" id="WP_103920623.1">
    <property type="nucleotide sequence ID" value="NZ_FMSV02000511.1"/>
</dbReference>
<keyword evidence="9 11" id="KW-0368">Histidine biosynthesis</keyword>